<accession>A0ABV5CFC5</accession>
<evidence type="ECO:0000313" key="4">
    <source>
        <dbReference type="Proteomes" id="UP001580928"/>
    </source>
</evidence>
<proteinExistence type="inferred from homology"/>
<comment type="caution">
    <text evidence="3">The sequence shown here is derived from an EMBL/GenBank/DDBJ whole genome shotgun (WGS) entry which is preliminary data.</text>
</comment>
<dbReference type="EMBL" id="JBBVGT010000002">
    <property type="protein sequence ID" value="MFB5946159.1"/>
    <property type="molecule type" value="Genomic_DNA"/>
</dbReference>
<evidence type="ECO:0000256" key="1">
    <source>
        <dbReference type="ARBA" id="ARBA00002333"/>
    </source>
</evidence>
<organism evidence="3 4">
    <name type="scientific">Albibacterium profundi</name>
    <dbReference type="NCBI Taxonomy" id="3134906"/>
    <lineage>
        <taxon>Bacteria</taxon>
        <taxon>Pseudomonadati</taxon>
        <taxon>Bacteroidota</taxon>
        <taxon>Sphingobacteriia</taxon>
        <taxon>Sphingobacteriales</taxon>
        <taxon>Sphingobacteriaceae</taxon>
        <taxon>Albibacterium</taxon>
    </lineage>
</organism>
<keyword evidence="4" id="KW-1185">Reference proteome</keyword>
<sequence length="62" mass="6904">MASIEKFNELKSLLEGLEPDADKFFNKGNSAAGTRVRKGLQELKNLSQELRLKIQEAKNAGK</sequence>
<reference evidence="3 4" key="1">
    <citation type="submission" date="2024-04" db="EMBL/GenBank/DDBJ databases">
        <title>Albibacterium profundi sp. nov., isolated from sediment of the Challenger Deep of Mariana Trench.</title>
        <authorList>
            <person name="Wang Y."/>
        </authorList>
    </citation>
    <scope>NUCLEOTIDE SEQUENCE [LARGE SCALE GENOMIC DNA]</scope>
    <source>
        <strain evidence="3 4">RHL897</strain>
    </source>
</reference>
<evidence type="ECO:0000256" key="2">
    <source>
        <dbReference type="ARBA" id="ARBA00008424"/>
    </source>
</evidence>
<protein>
    <submittedName>
        <fullName evidence="3">Histone H1</fullName>
    </submittedName>
</protein>
<dbReference type="Proteomes" id="UP001580928">
    <property type="component" value="Unassembled WGS sequence"/>
</dbReference>
<gene>
    <name evidence="3" type="ORF">WKR92_09975</name>
</gene>
<dbReference type="Pfam" id="PF07432">
    <property type="entry name" value="Hc1"/>
    <property type="match status" value="1"/>
</dbReference>
<name>A0ABV5CFC5_9SPHI</name>
<dbReference type="InterPro" id="IPR010886">
    <property type="entry name" value="Hc1"/>
</dbReference>
<comment type="function">
    <text evidence="1">Might have a role analogous to that of eukaryotic histone proteins.</text>
</comment>
<evidence type="ECO:0000313" key="3">
    <source>
        <dbReference type="EMBL" id="MFB5946159.1"/>
    </source>
</evidence>
<dbReference type="RefSeq" id="WP_375557688.1">
    <property type="nucleotide sequence ID" value="NZ_JBBVGT010000002.1"/>
</dbReference>
<comment type="similarity">
    <text evidence="2">Belongs to the histone H1/H5 family. HCT subfamily.</text>
</comment>